<keyword evidence="1" id="KW-0328">Glycosyltransferase</keyword>
<dbReference type="OrthoDB" id="302958at2759"/>
<dbReference type="PANTHER" id="PTHR45740">
    <property type="entry name" value="POLY [ADP-RIBOSE] POLYMERASE"/>
    <property type="match status" value="1"/>
</dbReference>
<dbReference type="AlphaFoldDB" id="A0A077ZVI5"/>
<dbReference type="Gene3D" id="3.90.228.10">
    <property type="match status" value="1"/>
</dbReference>
<name>A0A077ZVI5_STYLE</name>
<protein>
    <recommendedName>
        <fullName evidence="1">Poly [ADP-ribose] polymerase</fullName>
        <shortName evidence="1">PARP</shortName>
        <ecNumber evidence="1">2.4.2.-</ecNumber>
    </recommendedName>
</protein>
<keyword evidence="1" id="KW-0520">NAD</keyword>
<accession>A0A077ZVI5</accession>
<dbReference type="Pfam" id="PF00644">
    <property type="entry name" value="PARP"/>
    <property type="match status" value="1"/>
</dbReference>
<feature type="region of interest" description="Disordered" evidence="2">
    <location>
        <begin position="29"/>
        <end position="132"/>
    </location>
</feature>
<dbReference type="PROSITE" id="PS51059">
    <property type="entry name" value="PARP_CATALYTIC"/>
    <property type="match status" value="1"/>
</dbReference>
<dbReference type="InParanoid" id="A0A077ZVI5"/>
<dbReference type="SUPFAM" id="SSF56399">
    <property type="entry name" value="ADP-ribosylation"/>
    <property type="match status" value="1"/>
</dbReference>
<sequence>MERIDETFQIGKLSKRKILAGQCDIIHQNQNQSQLKEPPRRESRGGAMMNNDGTSIVNDNQDYQNNHRERGGEHRGRGNDNHRGVQGGYRYNQEDGVNDTIQENDQIRGGSSYQGRGGRDNHNRGGNYIGRGGNGTFSIKAYNVETTSNNQRRDKCNNGKNCRHFAQGNCRFFHSPSHFQVKYNSDAQSTRVDVLNLNQQKNQILQVILYRIQCLLKLILGRLLNGDLLNEKRKRRNKKDEIVLEYDSSSEKWVEADLSVQKYMLQRIKHIVKNTNKNDVERMTNLRSNRNNNNTISIYGFRIDNDKLMKIKNLLEQYQFTSFKMDYAIYNKARDISENLVHVFHYLKDNQIIEDILKDQYPPIQYNVYYDKNFLQIKVNITLSQYKDIINQVKSAVKNIQTKRIRISNYFIATETKLHNDKTIQKILEDKFDIKMTDTVHIFEMNDPQQSRFSNNRNYNQINQRLGKKGWRYDKIDEKQKKIYEMKDYEIQLTGPDLDQAEQFLINKLSQIDCQKITLNQTNNKAVETKAKDSLQQVQQEYGVLICFNFPTIYSVGKQTKNRLKDALKKFVDLEMEDQKARQRKTKQIIMQDAPNSFLVKILDENIRKIQQIETEYCVRVHYNKNWFYISGTQQDCEKAGQDISLIQLQLSQDIINKQISNKDLLKAIHMKGIQQCESQFYVYITSETIEEQQHRQRSLINYANKRVFLTSLTENYQWFYAVRPYDDNYNQRPNKNEDWFPLDPDQNRQIEGHYKECCSKNVFSQKLEIIGDQDMQKNGFYYEVWGTSRDPSSWYEKNTQYNNPRQLHRKNVQVQEKQSSYLSPNMLYSDRMNQNNQQNNPIQKKVWSVKGKRSDVQAFEEAMMKYVNDPTNHQTFINLRHYDKCAGKINSVLFNELKQIAQIKFNTLAIFDGDGTQITLQGLKCKDAQVFIEKILKFANEYNVPDHWEQFDKMIDRHLLVLDVQQGTNAWNMIQNQFMQTMPNSQILKIQKIQNKKLWRTFTIHLEDITDKHQGKQKNYQLMLYHGTRSTTPVTIYDSEEGFNMLYSSGGMWGQACYFAEKASYSHDYRHTVRDGTLSSQYSSFLVNQKAANISQTFQMFFARVTVGEFKKLDPNRNIKMPPPMEWNPQLLYDSVQGEANGSTVYMIYQNKKAYPEYLITYK</sequence>
<proteinExistence type="predicted"/>
<dbReference type="InterPro" id="IPR012317">
    <property type="entry name" value="Poly(ADP-ribose)pol_cat_dom"/>
</dbReference>
<keyword evidence="5" id="KW-1185">Reference proteome</keyword>
<evidence type="ECO:0000259" key="3">
    <source>
        <dbReference type="PROSITE" id="PS51059"/>
    </source>
</evidence>
<feature type="domain" description="PARP catalytic" evidence="3">
    <location>
        <begin position="954"/>
        <end position="1164"/>
    </location>
</feature>
<dbReference type="Proteomes" id="UP000039865">
    <property type="component" value="Unassembled WGS sequence"/>
</dbReference>
<dbReference type="GO" id="GO:1990404">
    <property type="term" value="F:NAD+-protein mono-ADP-ribosyltransferase activity"/>
    <property type="evidence" value="ECO:0007669"/>
    <property type="project" value="TreeGrafter"/>
</dbReference>
<gene>
    <name evidence="4" type="primary">Contig4413.g4719</name>
    <name evidence="4" type="ORF">STYLEM_2857</name>
</gene>
<dbReference type="InterPro" id="IPR051712">
    <property type="entry name" value="ARTD-AVP"/>
</dbReference>
<feature type="compositionally biased region" description="Basic and acidic residues" evidence="2">
    <location>
        <begin position="65"/>
        <end position="83"/>
    </location>
</feature>
<evidence type="ECO:0000256" key="2">
    <source>
        <dbReference type="SAM" id="MobiDB-lite"/>
    </source>
</evidence>
<dbReference type="PANTHER" id="PTHR45740:SF2">
    <property type="entry name" value="POLY [ADP-RIBOSE] POLYMERASE"/>
    <property type="match status" value="1"/>
</dbReference>
<reference evidence="4 5" key="1">
    <citation type="submission" date="2014-06" db="EMBL/GenBank/DDBJ databases">
        <authorList>
            <person name="Swart Estienne"/>
        </authorList>
    </citation>
    <scope>NUCLEOTIDE SEQUENCE [LARGE SCALE GENOMIC DNA]</scope>
    <source>
        <strain evidence="4 5">130c</strain>
    </source>
</reference>
<evidence type="ECO:0000313" key="4">
    <source>
        <dbReference type="EMBL" id="CDW73869.1"/>
    </source>
</evidence>
<feature type="compositionally biased region" description="Polar residues" evidence="2">
    <location>
        <begin position="51"/>
        <end position="64"/>
    </location>
</feature>
<dbReference type="GO" id="GO:0005634">
    <property type="term" value="C:nucleus"/>
    <property type="evidence" value="ECO:0007669"/>
    <property type="project" value="TreeGrafter"/>
</dbReference>
<evidence type="ECO:0000256" key="1">
    <source>
        <dbReference type="RuleBase" id="RU362114"/>
    </source>
</evidence>
<dbReference type="EMBL" id="CCKQ01002766">
    <property type="protein sequence ID" value="CDW73869.1"/>
    <property type="molecule type" value="Genomic_DNA"/>
</dbReference>
<evidence type="ECO:0000313" key="5">
    <source>
        <dbReference type="Proteomes" id="UP000039865"/>
    </source>
</evidence>
<dbReference type="EC" id="2.4.2.-" evidence="1"/>
<dbReference type="GO" id="GO:0003950">
    <property type="term" value="F:NAD+ poly-ADP-ribosyltransferase activity"/>
    <property type="evidence" value="ECO:0007669"/>
    <property type="project" value="UniProtKB-UniRule"/>
</dbReference>
<keyword evidence="1" id="KW-0808">Transferase</keyword>
<organism evidence="4 5">
    <name type="scientific">Stylonychia lemnae</name>
    <name type="common">Ciliate</name>
    <dbReference type="NCBI Taxonomy" id="5949"/>
    <lineage>
        <taxon>Eukaryota</taxon>
        <taxon>Sar</taxon>
        <taxon>Alveolata</taxon>
        <taxon>Ciliophora</taxon>
        <taxon>Intramacronucleata</taxon>
        <taxon>Spirotrichea</taxon>
        <taxon>Stichotrichia</taxon>
        <taxon>Sporadotrichida</taxon>
        <taxon>Oxytrichidae</taxon>
        <taxon>Stylonychinae</taxon>
        <taxon>Stylonychia</taxon>
    </lineage>
</organism>